<evidence type="ECO:0000313" key="4">
    <source>
        <dbReference type="RefSeq" id="XP_047736129.1"/>
    </source>
</evidence>
<sequence length="1193" mass="132643">MIFSATLRNKLFSVSNSEDEYRYLSVNNLRVFHQNSEIECRHNFCENIEHCFYKIVRSQQCLNIIDRNFMQAKSHGTDNETLRLDLNHNGEFHSKACNNAGGQSSNIYRNLHSDSNVSKFRFRSSCCNNSCCINNKTYGCTNCCCTCSSCYKQLVPSLVLSKVLLSCNIDSPENKERLLTIFVNWHTRLSSSPGHFSGEQSVVLGENQPRIANFIVKEIREPNWKSLKFSDGLKNFNKNILIPDHCKENFLSQNNKRDLTTQNSLKEIDENSEMGGITANEEIMFHRKTQFHSLNQSDKRRPKNSSRRPRQNFRSLDLEINAKEKLNLLSINFIPATHKTKFPFLSSSYFPLIVLLALLSSVTDAAGSGLLTSTYSRDVPTRSHRASNVEFDVAVNVSTHANELLFEDVQQRTAMQERLVVRGQIVAIECSAGRSGQKERGGDVVRWYHDGELVVQDTRVRVNAQTRRVEISHAISADSGVWRCTVNGNTSPPLSLIVTSGEQVERRGATVQHNQQHHHQQRSTFSVSGGQHSVYHPDPPNFTLRRWPGWGVPVTSGSDVGLQCIVDANPPSSPTWIKASRQEPTPDHDFLYPPSHHLHNPLLHRNKHKNNHHIYRRYIIPDRQRTSSSTSSKLLRIDSRRKLGHRPPFSPPSTTLPLNPIVDPSMSGIAKVAAGHLSSNKKKKRAHQTDDFGTFLTHLHDWPLPIFAQSRVGRSKGDEKDDVEDHEHKTEDFLEAGDGGWLNLTNVGEAERGWYQCISKHSFGDYSSNSVFINVQPSRTSTPVVLSDSTRGSSVPSSPRGSIGETSSGSSNVILPSSPVCWGRILTPGSVPSSGKSHPQEEEGESGVYQCRSPDEDQVNNGPVKLVITDAPVVEAVSSSMSRPVGASLLLSARVCSLTPLVEVLWLAPQRAIPPLAPGQARGRYTAHNITISSDGCRVYGLGVSAAAYKDSGSWLLVARSSHAASAAPILLTVTQSPAGDHATRAKTNNDSAQAKEDSRSYKSVPEITDSNSRQRLEDEELWDNEIGEDDRGSDRVPVSGGDGESSSAGKVLSSSVSSSASVSTNFYKSPLEWILLIILACLLFKTTVMQFCGEILHLSCKTFQFFSTFYYKILIIARGMTQDAFLPLMDQMLGYVVKRTSVSDVEQYSSIIRKCPKILILSMLLIFKFHTSVFISKLIPNFTPVMPHSVAT</sequence>
<dbReference type="InterPro" id="IPR007110">
    <property type="entry name" value="Ig-like_dom"/>
</dbReference>
<dbReference type="PROSITE" id="PS50835">
    <property type="entry name" value="IG_LIKE"/>
    <property type="match status" value="1"/>
</dbReference>
<evidence type="ECO:0000259" key="2">
    <source>
        <dbReference type="PROSITE" id="PS50835"/>
    </source>
</evidence>
<proteinExistence type="predicted"/>
<dbReference type="Gene3D" id="2.60.40.10">
    <property type="entry name" value="Immunoglobulins"/>
    <property type="match status" value="2"/>
</dbReference>
<feature type="region of interest" description="Disordered" evidence="1">
    <location>
        <begin position="979"/>
        <end position="1051"/>
    </location>
</feature>
<keyword evidence="3" id="KW-1185">Reference proteome</keyword>
<dbReference type="InterPro" id="IPR013783">
    <property type="entry name" value="Ig-like_fold"/>
</dbReference>
<dbReference type="KEGG" id="hazt:108669389"/>
<feature type="compositionally biased region" description="Basic residues" evidence="1">
    <location>
        <begin position="300"/>
        <end position="311"/>
    </location>
</feature>
<name>A0A979FGR2_HYAAZ</name>
<protein>
    <submittedName>
        <fullName evidence="4">Uncharacterized protein LOC108669389</fullName>
    </submittedName>
</protein>
<feature type="region of interest" description="Disordered" evidence="1">
    <location>
        <begin position="829"/>
        <end position="848"/>
    </location>
</feature>
<gene>
    <name evidence="4" type="primary">LOC108669389</name>
</gene>
<dbReference type="InterPro" id="IPR003599">
    <property type="entry name" value="Ig_sub"/>
</dbReference>
<feature type="region of interest" description="Disordered" evidence="1">
    <location>
        <begin position="290"/>
        <end position="314"/>
    </location>
</feature>
<feature type="domain" description="Ig-like" evidence="2">
    <location>
        <begin position="407"/>
        <end position="495"/>
    </location>
</feature>
<organism evidence="3 4">
    <name type="scientific">Hyalella azteca</name>
    <name type="common">Amphipod</name>
    <dbReference type="NCBI Taxonomy" id="294128"/>
    <lineage>
        <taxon>Eukaryota</taxon>
        <taxon>Metazoa</taxon>
        <taxon>Ecdysozoa</taxon>
        <taxon>Arthropoda</taxon>
        <taxon>Crustacea</taxon>
        <taxon>Multicrustacea</taxon>
        <taxon>Malacostraca</taxon>
        <taxon>Eumalacostraca</taxon>
        <taxon>Peracarida</taxon>
        <taxon>Amphipoda</taxon>
        <taxon>Senticaudata</taxon>
        <taxon>Talitrida</taxon>
        <taxon>Talitroidea</taxon>
        <taxon>Hyalellidae</taxon>
        <taxon>Hyalella</taxon>
    </lineage>
</organism>
<dbReference type="Proteomes" id="UP000694843">
    <property type="component" value="Unplaced"/>
</dbReference>
<feature type="region of interest" description="Disordered" evidence="1">
    <location>
        <begin position="779"/>
        <end position="812"/>
    </location>
</feature>
<evidence type="ECO:0000256" key="1">
    <source>
        <dbReference type="SAM" id="MobiDB-lite"/>
    </source>
</evidence>
<evidence type="ECO:0000313" key="3">
    <source>
        <dbReference type="Proteomes" id="UP000694843"/>
    </source>
</evidence>
<accession>A0A979FGR2</accession>
<feature type="compositionally biased region" description="Low complexity" evidence="1">
    <location>
        <begin position="787"/>
        <end position="802"/>
    </location>
</feature>
<reference evidence="4" key="1">
    <citation type="submission" date="2025-08" db="UniProtKB">
        <authorList>
            <consortium name="RefSeq"/>
        </authorList>
    </citation>
    <scope>IDENTIFICATION</scope>
    <source>
        <tissue evidence="4">Whole organism</tissue>
    </source>
</reference>
<dbReference type="OrthoDB" id="6370772at2759"/>
<dbReference type="GeneID" id="108669389"/>
<feature type="compositionally biased region" description="Acidic residues" evidence="1">
    <location>
        <begin position="1018"/>
        <end position="1029"/>
    </location>
</feature>
<dbReference type="InterPro" id="IPR036179">
    <property type="entry name" value="Ig-like_dom_sf"/>
</dbReference>
<dbReference type="AlphaFoldDB" id="A0A979FGR2"/>
<dbReference type="SUPFAM" id="SSF48726">
    <property type="entry name" value="Immunoglobulin"/>
    <property type="match status" value="3"/>
</dbReference>
<dbReference type="RefSeq" id="XP_047736129.1">
    <property type="nucleotide sequence ID" value="XM_047880173.1"/>
</dbReference>
<dbReference type="SMART" id="SM00409">
    <property type="entry name" value="IG"/>
    <property type="match status" value="3"/>
</dbReference>
<feature type="region of interest" description="Disordered" evidence="1">
    <location>
        <begin position="622"/>
        <end position="659"/>
    </location>
</feature>